<name>A0AAV4X6F7_CAEEX</name>
<reference evidence="1 2" key="1">
    <citation type="submission" date="2021-06" db="EMBL/GenBank/DDBJ databases">
        <title>Caerostris extrusa draft genome.</title>
        <authorList>
            <person name="Kono N."/>
            <person name="Arakawa K."/>
        </authorList>
    </citation>
    <scope>NUCLEOTIDE SEQUENCE [LARGE SCALE GENOMIC DNA]</scope>
</reference>
<protein>
    <submittedName>
        <fullName evidence="1">Uncharacterized protein</fullName>
    </submittedName>
</protein>
<organism evidence="1 2">
    <name type="scientific">Caerostris extrusa</name>
    <name type="common">Bark spider</name>
    <name type="synonym">Caerostris bankana</name>
    <dbReference type="NCBI Taxonomy" id="172846"/>
    <lineage>
        <taxon>Eukaryota</taxon>
        <taxon>Metazoa</taxon>
        <taxon>Ecdysozoa</taxon>
        <taxon>Arthropoda</taxon>
        <taxon>Chelicerata</taxon>
        <taxon>Arachnida</taxon>
        <taxon>Araneae</taxon>
        <taxon>Araneomorphae</taxon>
        <taxon>Entelegynae</taxon>
        <taxon>Araneoidea</taxon>
        <taxon>Araneidae</taxon>
        <taxon>Caerostris</taxon>
    </lineage>
</organism>
<gene>
    <name evidence="1" type="ORF">CEXT_103011</name>
</gene>
<comment type="caution">
    <text evidence="1">The sequence shown here is derived from an EMBL/GenBank/DDBJ whole genome shotgun (WGS) entry which is preliminary data.</text>
</comment>
<sequence>MKQLTQGRGIGKASWHPMEQQERVCHRLVPPDAPFGQLERVWQIS</sequence>
<feature type="non-terminal residue" evidence="1">
    <location>
        <position position="45"/>
    </location>
</feature>
<proteinExistence type="predicted"/>
<dbReference type="Proteomes" id="UP001054945">
    <property type="component" value="Unassembled WGS sequence"/>
</dbReference>
<evidence type="ECO:0000313" key="2">
    <source>
        <dbReference type="Proteomes" id="UP001054945"/>
    </source>
</evidence>
<dbReference type="EMBL" id="BPLR01017226">
    <property type="protein sequence ID" value="GIY89565.1"/>
    <property type="molecule type" value="Genomic_DNA"/>
</dbReference>
<keyword evidence="2" id="KW-1185">Reference proteome</keyword>
<dbReference type="AlphaFoldDB" id="A0AAV4X6F7"/>
<accession>A0AAV4X6F7</accession>
<evidence type="ECO:0000313" key="1">
    <source>
        <dbReference type="EMBL" id="GIY89565.1"/>
    </source>
</evidence>